<keyword evidence="2" id="KW-1185">Reference proteome</keyword>
<evidence type="ECO:0000313" key="1">
    <source>
        <dbReference type="EMBL" id="AZT90390.1"/>
    </source>
</evidence>
<dbReference type="KEGG" id="ccha:ELD05_06890"/>
<dbReference type="RefSeq" id="WP_127351852.1">
    <property type="nucleotide sequence ID" value="NZ_CP034791.1"/>
</dbReference>
<reference evidence="1 2" key="1">
    <citation type="submission" date="2018-12" db="EMBL/GenBank/DDBJ databases">
        <title>Genome sequence from the cellulolytic species, Caldicellulosiruptor changbaiensis.</title>
        <authorList>
            <person name="Blumer-Schuette S.E."/>
            <person name="Mendoza C."/>
        </authorList>
    </citation>
    <scope>NUCLEOTIDE SEQUENCE [LARGE SCALE GENOMIC DNA]</scope>
    <source>
        <strain evidence="1 2">CBS-Z</strain>
    </source>
</reference>
<organism evidence="1 2">
    <name type="scientific">Caldicellulosiruptor changbaiensis</name>
    <dbReference type="NCBI Taxonomy" id="1222016"/>
    <lineage>
        <taxon>Bacteria</taxon>
        <taxon>Bacillati</taxon>
        <taxon>Bacillota</taxon>
        <taxon>Bacillota incertae sedis</taxon>
        <taxon>Caldicellulosiruptorales</taxon>
        <taxon>Caldicellulosiruptoraceae</taxon>
        <taxon>Caldicellulosiruptor</taxon>
    </lineage>
</organism>
<evidence type="ECO:0000313" key="2">
    <source>
        <dbReference type="Proteomes" id="UP000282930"/>
    </source>
</evidence>
<dbReference type="AlphaFoldDB" id="A0A3T0D5N8"/>
<accession>A0A3T0D5N8</accession>
<name>A0A3T0D5N8_9FIRM</name>
<gene>
    <name evidence="1" type="ORF">ELD05_06890</name>
</gene>
<sequence length="63" mass="7270">MSISRSGTATVTREELACICACLAMILEDGNFRITNVTKKESKWKKISRQMMLEQSQMLSKWR</sequence>
<dbReference type="Proteomes" id="UP000282930">
    <property type="component" value="Chromosome"/>
</dbReference>
<proteinExistence type="predicted"/>
<dbReference type="EMBL" id="CP034791">
    <property type="protein sequence ID" value="AZT90390.1"/>
    <property type="molecule type" value="Genomic_DNA"/>
</dbReference>
<protein>
    <submittedName>
        <fullName evidence="1">Uncharacterized protein</fullName>
    </submittedName>
</protein>